<keyword evidence="1" id="KW-1133">Transmembrane helix</keyword>
<protein>
    <submittedName>
        <fullName evidence="2">Uncharacterized protein</fullName>
    </submittedName>
</protein>
<accession>A0A3G8YBV0</accession>
<dbReference type="OrthoDB" id="72289at2"/>
<evidence type="ECO:0000313" key="3">
    <source>
        <dbReference type="Proteomes" id="UP000276417"/>
    </source>
</evidence>
<reference evidence="2 3" key="1">
    <citation type="submission" date="2018-11" db="EMBL/GenBank/DDBJ databases">
        <title>Deinococcus shelandsis sp. nov., isolated from South Shetland Islands soil of Antarctica.</title>
        <authorList>
            <person name="Tian J."/>
        </authorList>
    </citation>
    <scope>NUCLEOTIDE SEQUENCE [LARGE SCALE GENOMIC DNA]</scope>
    <source>
        <strain evidence="2 3">S14-83T</strain>
    </source>
</reference>
<evidence type="ECO:0000256" key="1">
    <source>
        <dbReference type="SAM" id="Phobius"/>
    </source>
</evidence>
<sequence>MPQEMLNILTLPLLFSTLAGLWIYRHRPEQRPQLLLSLCSLFVVSAYGYSQQPDPTLFGLLLTFMVMLSSLLLHHWDVLLLPVKRQ</sequence>
<dbReference type="AlphaFoldDB" id="A0A3G8YBV0"/>
<proteinExistence type="predicted"/>
<keyword evidence="1" id="KW-0472">Membrane</keyword>
<keyword evidence="3" id="KW-1185">Reference proteome</keyword>
<feature type="transmembrane region" description="Helical" evidence="1">
    <location>
        <begin position="56"/>
        <end position="76"/>
    </location>
</feature>
<organism evidence="2 3">
    <name type="scientific">Deinococcus psychrotolerans</name>
    <dbReference type="NCBI Taxonomy" id="2489213"/>
    <lineage>
        <taxon>Bacteria</taxon>
        <taxon>Thermotogati</taxon>
        <taxon>Deinococcota</taxon>
        <taxon>Deinococci</taxon>
        <taxon>Deinococcales</taxon>
        <taxon>Deinococcaceae</taxon>
        <taxon>Deinococcus</taxon>
    </lineage>
</organism>
<dbReference type="EMBL" id="CP034183">
    <property type="protein sequence ID" value="AZI42788.1"/>
    <property type="molecule type" value="Genomic_DNA"/>
</dbReference>
<gene>
    <name evidence="2" type="ORF">EHF33_08540</name>
</gene>
<feature type="transmembrane region" description="Helical" evidence="1">
    <location>
        <begin position="33"/>
        <end position="50"/>
    </location>
</feature>
<evidence type="ECO:0000313" key="2">
    <source>
        <dbReference type="EMBL" id="AZI42788.1"/>
    </source>
</evidence>
<feature type="transmembrane region" description="Helical" evidence="1">
    <location>
        <begin position="6"/>
        <end position="24"/>
    </location>
</feature>
<dbReference type="KEGG" id="dph:EHF33_08540"/>
<keyword evidence="1" id="KW-0812">Transmembrane</keyword>
<name>A0A3G8YBV0_9DEIO</name>
<dbReference type="Proteomes" id="UP000276417">
    <property type="component" value="Chromosome 1"/>
</dbReference>
<dbReference type="RefSeq" id="WP_124870067.1">
    <property type="nucleotide sequence ID" value="NZ_CP034183.1"/>
</dbReference>